<accession>A0A7C8P9R7</accession>
<protein>
    <submittedName>
        <fullName evidence="3">Uncharacterized protein</fullName>
    </submittedName>
</protein>
<feature type="transmembrane region" description="Helical" evidence="2">
    <location>
        <begin position="156"/>
        <end position="174"/>
    </location>
</feature>
<name>A0A7C8P9R7_ORBOL</name>
<comment type="caution">
    <text evidence="3">The sequence shown here is derived from an EMBL/GenBank/DDBJ whole genome shotgun (WGS) entry which is preliminary data.</text>
</comment>
<feature type="transmembrane region" description="Helical" evidence="2">
    <location>
        <begin position="131"/>
        <end position="150"/>
    </location>
</feature>
<gene>
    <name evidence="3" type="ORF">EYR41_007061</name>
</gene>
<proteinExistence type="predicted"/>
<feature type="compositionally biased region" description="Basic and acidic residues" evidence="1">
    <location>
        <begin position="322"/>
        <end position="332"/>
    </location>
</feature>
<organism evidence="3 4">
    <name type="scientific">Orbilia oligospora</name>
    <name type="common">Nematode-trapping fungus</name>
    <name type="synonym">Arthrobotrys oligospora</name>
    <dbReference type="NCBI Taxonomy" id="2813651"/>
    <lineage>
        <taxon>Eukaryota</taxon>
        <taxon>Fungi</taxon>
        <taxon>Dikarya</taxon>
        <taxon>Ascomycota</taxon>
        <taxon>Pezizomycotina</taxon>
        <taxon>Orbiliomycetes</taxon>
        <taxon>Orbiliales</taxon>
        <taxon>Orbiliaceae</taxon>
        <taxon>Orbilia</taxon>
    </lineage>
</organism>
<evidence type="ECO:0000313" key="4">
    <source>
        <dbReference type="Proteomes" id="UP000297595"/>
    </source>
</evidence>
<keyword evidence="2" id="KW-1133">Transmembrane helix</keyword>
<dbReference type="AlphaFoldDB" id="A0A7C8P9R7"/>
<feature type="compositionally biased region" description="Low complexity" evidence="1">
    <location>
        <begin position="242"/>
        <end position="254"/>
    </location>
</feature>
<feature type="transmembrane region" description="Helical" evidence="2">
    <location>
        <begin position="96"/>
        <end position="124"/>
    </location>
</feature>
<evidence type="ECO:0000313" key="3">
    <source>
        <dbReference type="EMBL" id="TGJ67969.1"/>
    </source>
</evidence>
<feature type="compositionally biased region" description="Polar residues" evidence="1">
    <location>
        <begin position="275"/>
        <end position="293"/>
    </location>
</feature>
<feature type="region of interest" description="Disordered" evidence="1">
    <location>
        <begin position="219"/>
        <end position="293"/>
    </location>
</feature>
<feature type="region of interest" description="Disordered" evidence="1">
    <location>
        <begin position="322"/>
        <end position="342"/>
    </location>
</feature>
<reference evidence="3 4" key="1">
    <citation type="submission" date="2019-03" db="EMBL/GenBank/DDBJ databases">
        <title>Nematode-trapping fungi genome.</title>
        <authorList>
            <person name="Vidal-Diez De Ulzurrun G."/>
        </authorList>
    </citation>
    <scope>NUCLEOTIDE SEQUENCE [LARGE SCALE GENOMIC DNA]</scope>
    <source>
        <strain evidence="3 4">TWF154</strain>
    </source>
</reference>
<dbReference type="OrthoDB" id="5371622at2759"/>
<sequence>MTKVAYVKSSLPLAQPISHIPFSVVLLISVLFSFETRSTDEPTEVTPSAYNSSTFQISVYIINLTFNISENMSYSRALSFLEQASELVPYLKNGQFFFLLLIILGYFTVVSPQVASAIGHIFILALSMARLASGALLMLSPPLIVTHMYFKYPETYMALISATVFFVGRVLTILGGHFHGIFTQWVEGHPGLQDFLDQVSTRGLGHWIQDLAVRIAEPAHTGNPTMSMPPSPNTTIDHMVPGSEESSDLNSDGSSGLGAGSYGAGLLDLDGAEESGSSGVPDSPIASSESSPGETALVTVPRYNLHSPVQVWYSRGGRFHDPETPCPKRDPKTPISGVGTPMTPLVRVRSQRFPTPPRFRRRSQASAKEYGTLAELVADSIPEPRQESSVVPEYASGNVRAPPGFEGVVPGTPFWAKF</sequence>
<keyword evidence="2" id="KW-0812">Transmembrane</keyword>
<dbReference type="EMBL" id="SOZJ01000004">
    <property type="protein sequence ID" value="TGJ67969.1"/>
    <property type="molecule type" value="Genomic_DNA"/>
</dbReference>
<keyword evidence="2" id="KW-0472">Membrane</keyword>
<evidence type="ECO:0000256" key="2">
    <source>
        <dbReference type="SAM" id="Phobius"/>
    </source>
</evidence>
<feature type="transmembrane region" description="Helical" evidence="2">
    <location>
        <begin position="12"/>
        <end position="34"/>
    </location>
</feature>
<evidence type="ECO:0000256" key="1">
    <source>
        <dbReference type="SAM" id="MobiDB-lite"/>
    </source>
</evidence>
<dbReference type="Proteomes" id="UP000297595">
    <property type="component" value="Unassembled WGS sequence"/>
</dbReference>